<evidence type="ECO:0000259" key="1">
    <source>
        <dbReference type="Pfam" id="PF07727"/>
    </source>
</evidence>
<dbReference type="CDD" id="cd09272">
    <property type="entry name" value="RNase_HI_RT_Ty1"/>
    <property type="match status" value="1"/>
</dbReference>
<reference evidence="3" key="1">
    <citation type="submission" date="2025-08" db="UniProtKB">
        <authorList>
            <consortium name="RefSeq"/>
        </authorList>
    </citation>
    <scope>IDENTIFICATION</scope>
</reference>
<evidence type="ECO:0000313" key="3">
    <source>
        <dbReference type="RefSeq" id="XP_039133317.1"/>
    </source>
</evidence>
<protein>
    <submittedName>
        <fullName evidence="3">Uncharacterized mitochondrial protein AtMg00810-like</fullName>
    </submittedName>
</protein>
<dbReference type="InterPro" id="IPR043502">
    <property type="entry name" value="DNA/RNA_pol_sf"/>
</dbReference>
<dbReference type="RefSeq" id="XP_039133317.1">
    <property type="nucleotide sequence ID" value="XM_039277383.1"/>
</dbReference>
<keyword evidence="2" id="KW-1185">Reference proteome</keyword>
<dbReference type="Pfam" id="PF07727">
    <property type="entry name" value="RVT_2"/>
    <property type="match status" value="1"/>
</dbReference>
<dbReference type="AlphaFoldDB" id="A0AB40C357"/>
<dbReference type="GeneID" id="120270389"/>
<gene>
    <name evidence="3" type="primary">LOC120270389</name>
</gene>
<dbReference type="PANTHER" id="PTHR11439:SF463">
    <property type="entry name" value="REVERSE TRANSCRIPTASE TY1_COPIA-TYPE DOMAIN-CONTAINING PROTEIN"/>
    <property type="match status" value="1"/>
</dbReference>
<proteinExistence type="predicted"/>
<feature type="domain" description="Reverse transcriptase Ty1/copia-type" evidence="1">
    <location>
        <begin position="1"/>
        <end position="64"/>
    </location>
</feature>
<dbReference type="Proteomes" id="UP001515500">
    <property type="component" value="Chromosome 10"/>
</dbReference>
<dbReference type="SUPFAM" id="SSF56672">
    <property type="entry name" value="DNA/RNA polymerases"/>
    <property type="match status" value="1"/>
</dbReference>
<name>A0AB40C357_DIOCR</name>
<sequence>MVESFKQEMKDCFEMTNLGLLNYFLGLEVKQNQREIFITQRRYAEETLKLFQMQHCNPVCTPMKCSEKLQSNDNSGDADSKVYISLIGRLLYLTHTRPDIACTVNLLSRFVSKPTKTHLGAAKYLLRYIAGTTNFGINYTEVKKWKLRGYSDSDWGGSIDDRRSTLGMVFDLSSWAISWSSKKQEVTALSTTEAEYVAATAATCQGIWLRRMLEDCGMKGDKAIEVWCDNRSAIEIAKNPTHHGRTKHIDIRFHFICGLVADGLIVLKYCKSEDQKADILTKSLLVKKHNYMRTHLGVEEVSSKEGCCKVLETGFEEVDWSAIQGTQCGEEKGRLTCQLTNSMDASPLSIQGATHIKGAERSLAVTAAQ</sequence>
<dbReference type="PANTHER" id="PTHR11439">
    <property type="entry name" value="GAG-POL-RELATED RETROTRANSPOSON"/>
    <property type="match status" value="1"/>
</dbReference>
<evidence type="ECO:0000313" key="2">
    <source>
        <dbReference type="Proteomes" id="UP001515500"/>
    </source>
</evidence>
<organism evidence="2 3">
    <name type="scientific">Dioscorea cayennensis subsp. rotundata</name>
    <name type="common">White Guinea yam</name>
    <name type="synonym">Dioscorea rotundata</name>
    <dbReference type="NCBI Taxonomy" id="55577"/>
    <lineage>
        <taxon>Eukaryota</taxon>
        <taxon>Viridiplantae</taxon>
        <taxon>Streptophyta</taxon>
        <taxon>Embryophyta</taxon>
        <taxon>Tracheophyta</taxon>
        <taxon>Spermatophyta</taxon>
        <taxon>Magnoliopsida</taxon>
        <taxon>Liliopsida</taxon>
        <taxon>Dioscoreales</taxon>
        <taxon>Dioscoreaceae</taxon>
        <taxon>Dioscorea</taxon>
    </lineage>
</organism>
<dbReference type="InterPro" id="IPR013103">
    <property type="entry name" value="RVT_2"/>
</dbReference>
<accession>A0AB40C357</accession>